<keyword evidence="8 19" id="KW-0169">Cobalamin biosynthesis</keyword>
<feature type="transmembrane region" description="Helical" evidence="19">
    <location>
        <begin position="223"/>
        <end position="245"/>
    </location>
</feature>
<evidence type="ECO:0000256" key="11">
    <source>
        <dbReference type="ARBA" id="ARBA00022842"/>
    </source>
</evidence>
<dbReference type="InterPro" id="IPR003805">
    <property type="entry name" value="CobS"/>
</dbReference>
<dbReference type="Proteomes" id="UP000276634">
    <property type="component" value="Unassembled WGS sequence"/>
</dbReference>
<dbReference type="RefSeq" id="WP_245995165.1">
    <property type="nucleotide sequence ID" value="NZ_RJVI01000002.1"/>
</dbReference>
<dbReference type="UniPathway" id="UPA00148">
    <property type="reaction ID" value="UER00238"/>
</dbReference>
<evidence type="ECO:0000313" key="20">
    <source>
        <dbReference type="EMBL" id="ROR32056.1"/>
    </source>
</evidence>
<protein>
    <recommendedName>
        <fullName evidence="6 19">Adenosylcobinamide-GDP ribazoletransferase</fullName>
        <ecNumber evidence="5 19">2.7.8.26</ecNumber>
    </recommendedName>
    <alternativeName>
        <fullName evidence="16 19">Cobalamin synthase</fullName>
    </alternativeName>
    <alternativeName>
        <fullName evidence="15 19">Cobalamin-5'-phosphate synthase</fullName>
    </alternativeName>
</protein>
<keyword evidence="11 19" id="KW-0460">Magnesium</keyword>
<dbReference type="PANTHER" id="PTHR34148">
    <property type="entry name" value="ADENOSYLCOBINAMIDE-GDP RIBAZOLETRANSFERASE"/>
    <property type="match status" value="1"/>
</dbReference>
<organism evidence="20 21">
    <name type="scientific">Inmirania thermothiophila</name>
    <dbReference type="NCBI Taxonomy" id="1750597"/>
    <lineage>
        <taxon>Bacteria</taxon>
        <taxon>Pseudomonadati</taxon>
        <taxon>Pseudomonadota</taxon>
        <taxon>Gammaproteobacteria</taxon>
        <taxon>Chromatiales</taxon>
        <taxon>Ectothiorhodospiraceae</taxon>
        <taxon>Inmirania</taxon>
    </lineage>
</organism>
<dbReference type="HAMAP" id="MF_00719">
    <property type="entry name" value="CobS"/>
    <property type="match status" value="1"/>
</dbReference>
<evidence type="ECO:0000256" key="3">
    <source>
        <dbReference type="ARBA" id="ARBA00004663"/>
    </source>
</evidence>
<keyword evidence="13 19" id="KW-0472">Membrane</keyword>
<name>A0A3N1XZN7_9GAMM</name>
<reference evidence="20 21" key="1">
    <citation type="submission" date="2018-11" db="EMBL/GenBank/DDBJ databases">
        <title>Genomic Encyclopedia of Type Strains, Phase IV (KMG-IV): sequencing the most valuable type-strain genomes for metagenomic binning, comparative biology and taxonomic classification.</title>
        <authorList>
            <person name="Goeker M."/>
        </authorList>
    </citation>
    <scope>NUCLEOTIDE SEQUENCE [LARGE SCALE GENOMIC DNA]</scope>
    <source>
        <strain evidence="20 21">DSM 100275</strain>
    </source>
</reference>
<evidence type="ECO:0000256" key="2">
    <source>
        <dbReference type="ARBA" id="ARBA00004651"/>
    </source>
</evidence>
<evidence type="ECO:0000256" key="18">
    <source>
        <dbReference type="ARBA" id="ARBA00049504"/>
    </source>
</evidence>
<evidence type="ECO:0000256" key="12">
    <source>
        <dbReference type="ARBA" id="ARBA00022989"/>
    </source>
</evidence>
<dbReference type="GO" id="GO:0008818">
    <property type="term" value="F:cobalamin 5'-phosphate synthase activity"/>
    <property type="evidence" value="ECO:0007669"/>
    <property type="project" value="UniProtKB-UniRule"/>
</dbReference>
<evidence type="ECO:0000256" key="13">
    <source>
        <dbReference type="ARBA" id="ARBA00023136"/>
    </source>
</evidence>
<proteinExistence type="inferred from homology"/>
<comment type="catalytic activity">
    <reaction evidence="17 19">
        <text>alpha-ribazole + adenosylcob(III)inamide-GDP = adenosylcob(III)alamin + GMP + H(+)</text>
        <dbReference type="Rhea" id="RHEA:16049"/>
        <dbReference type="ChEBI" id="CHEBI:10329"/>
        <dbReference type="ChEBI" id="CHEBI:15378"/>
        <dbReference type="ChEBI" id="CHEBI:18408"/>
        <dbReference type="ChEBI" id="CHEBI:58115"/>
        <dbReference type="ChEBI" id="CHEBI:60487"/>
        <dbReference type="EC" id="2.7.8.26"/>
    </reaction>
</comment>
<accession>A0A3N1XZN7</accession>
<evidence type="ECO:0000256" key="6">
    <source>
        <dbReference type="ARBA" id="ARBA00015850"/>
    </source>
</evidence>
<evidence type="ECO:0000256" key="17">
    <source>
        <dbReference type="ARBA" id="ARBA00048623"/>
    </source>
</evidence>
<evidence type="ECO:0000256" key="9">
    <source>
        <dbReference type="ARBA" id="ARBA00022679"/>
    </source>
</evidence>
<keyword evidence="12 19" id="KW-1133">Transmembrane helix</keyword>
<feature type="transmembrane region" description="Helical" evidence="19">
    <location>
        <begin position="112"/>
        <end position="132"/>
    </location>
</feature>
<evidence type="ECO:0000256" key="4">
    <source>
        <dbReference type="ARBA" id="ARBA00010561"/>
    </source>
</evidence>
<comment type="catalytic activity">
    <reaction evidence="18 19">
        <text>alpha-ribazole 5'-phosphate + adenosylcob(III)inamide-GDP = adenosylcob(III)alamin 5'-phosphate + GMP + H(+)</text>
        <dbReference type="Rhea" id="RHEA:23560"/>
        <dbReference type="ChEBI" id="CHEBI:15378"/>
        <dbReference type="ChEBI" id="CHEBI:57918"/>
        <dbReference type="ChEBI" id="CHEBI:58115"/>
        <dbReference type="ChEBI" id="CHEBI:60487"/>
        <dbReference type="ChEBI" id="CHEBI:60493"/>
        <dbReference type="EC" id="2.7.8.26"/>
    </reaction>
</comment>
<dbReference type="EC" id="2.7.8.26" evidence="5 19"/>
<comment type="cofactor">
    <cofactor evidence="1 19">
        <name>Mg(2+)</name>
        <dbReference type="ChEBI" id="CHEBI:18420"/>
    </cofactor>
</comment>
<evidence type="ECO:0000256" key="16">
    <source>
        <dbReference type="ARBA" id="ARBA00032853"/>
    </source>
</evidence>
<keyword evidence="7 19" id="KW-1003">Cell membrane</keyword>
<comment type="function">
    <text evidence="14 19">Joins adenosylcobinamide-GDP and alpha-ribazole to generate adenosylcobalamin (Ado-cobalamin). Also synthesizes adenosylcobalamin 5'-phosphate from adenosylcobinamide-GDP and alpha-ribazole 5'-phosphate.</text>
</comment>
<dbReference type="AlphaFoldDB" id="A0A3N1XZN7"/>
<evidence type="ECO:0000313" key="21">
    <source>
        <dbReference type="Proteomes" id="UP000276634"/>
    </source>
</evidence>
<dbReference type="GO" id="GO:0051073">
    <property type="term" value="F:adenosylcobinamide-GDP ribazoletransferase activity"/>
    <property type="evidence" value="ECO:0007669"/>
    <property type="project" value="UniProtKB-UniRule"/>
</dbReference>
<dbReference type="GO" id="GO:0005886">
    <property type="term" value="C:plasma membrane"/>
    <property type="evidence" value="ECO:0007669"/>
    <property type="project" value="UniProtKB-SubCell"/>
</dbReference>
<evidence type="ECO:0000256" key="1">
    <source>
        <dbReference type="ARBA" id="ARBA00001946"/>
    </source>
</evidence>
<comment type="pathway">
    <text evidence="3 19">Cofactor biosynthesis; adenosylcobalamin biosynthesis; adenosylcobalamin from cob(II)yrinate a,c-diamide: step 7/7.</text>
</comment>
<feature type="transmembrane region" description="Helical" evidence="19">
    <location>
        <begin position="60"/>
        <end position="80"/>
    </location>
</feature>
<sequence>MLRPLRIALGLLTRWPVPAVPRPTGPEHGASLAWYGVAGVAVGAPVALVAWGAAASGAGAGLAAAVALAVWVLVTGALHLDGLADTADAWVGGLGDRARTLAILKDPASGPAGVTAIVLVLLLAHQGLAALVAQGRWVVPPVAAVAARALAAVLLAWTPYVRPGGMAEAAVRHAPRRACLAGAGVALGASVALGGVPALAAWAGAGGAVLGVRGWALRRLGGLTGDVVGAAIQLAEAAALVAAVAGA</sequence>
<dbReference type="PANTHER" id="PTHR34148:SF1">
    <property type="entry name" value="ADENOSYLCOBINAMIDE-GDP RIBAZOLETRANSFERASE"/>
    <property type="match status" value="1"/>
</dbReference>
<keyword evidence="21" id="KW-1185">Reference proteome</keyword>
<comment type="subcellular location">
    <subcellularLocation>
        <location evidence="2 19">Cell membrane</location>
        <topology evidence="2 19">Multi-pass membrane protein</topology>
    </subcellularLocation>
</comment>
<evidence type="ECO:0000256" key="5">
    <source>
        <dbReference type="ARBA" id="ARBA00013200"/>
    </source>
</evidence>
<keyword evidence="10 19" id="KW-0812">Transmembrane</keyword>
<keyword evidence="9 19" id="KW-0808">Transferase</keyword>
<feature type="transmembrane region" description="Helical" evidence="19">
    <location>
        <begin position="32"/>
        <end position="54"/>
    </location>
</feature>
<comment type="caution">
    <text evidence="20">The sequence shown here is derived from an EMBL/GenBank/DDBJ whole genome shotgun (WGS) entry which is preliminary data.</text>
</comment>
<comment type="similarity">
    <text evidence="4 19">Belongs to the CobS family.</text>
</comment>
<dbReference type="EMBL" id="RJVI01000002">
    <property type="protein sequence ID" value="ROR32056.1"/>
    <property type="molecule type" value="Genomic_DNA"/>
</dbReference>
<dbReference type="Pfam" id="PF02654">
    <property type="entry name" value="CobS"/>
    <property type="match status" value="1"/>
</dbReference>
<evidence type="ECO:0000256" key="10">
    <source>
        <dbReference type="ARBA" id="ARBA00022692"/>
    </source>
</evidence>
<feature type="transmembrane region" description="Helical" evidence="19">
    <location>
        <begin position="178"/>
        <end position="203"/>
    </location>
</feature>
<gene>
    <name evidence="19" type="primary">cobS</name>
    <name evidence="20" type="ORF">EDC57_1244</name>
</gene>
<evidence type="ECO:0000256" key="19">
    <source>
        <dbReference type="HAMAP-Rule" id="MF_00719"/>
    </source>
</evidence>
<evidence type="ECO:0000256" key="15">
    <source>
        <dbReference type="ARBA" id="ARBA00032605"/>
    </source>
</evidence>
<feature type="transmembrane region" description="Helical" evidence="19">
    <location>
        <begin position="138"/>
        <end position="157"/>
    </location>
</feature>
<evidence type="ECO:0000256" key="7">
    <source>
        <dbReference type="ARBA" id="ARBA00022475"/>
    </source>
</evidence>
<evidence type="ECO:0000256" key="14">
    <source>
        <dbReference type="ARBA" id="ARBA00025228"/>
    </source>
</evidence>
<evidence type="ECO:0000256" key="8">
    <source>
        <dbReference type="ARBA" id="ARBA00022573"/>
    </source>
</evidence>
<dbReference type="GO" id="GO:0009236">
    <property type="term" value="P:cobalamin biosynthetic process"/>
    <property type="evidence" value="ECO:0007669"/>
    <property type="project" value="UniProtKB-UniRule"/>
</dbReference>